<evidence type="ECO:0000313" key="2">
    <source>
        <dbReference type="EMBL" id="PTB58674.1"/>
    </source>
</evidence>
<feature type="region of interest" description="Disordered" evidence="1">
    <location>
        <begin position="1"/>
        <end position="39"/>
    </location>
</feature>
<keyword evidence="3" id="KW-1185">Reference proteome</keyword>
<proteinExistence type="predicted"/>
<dbReference type="RefSeq" id="XP_024778351.1">
    <property type="nucleotide sequence ID" value="XM_024914032.1"/>
</dbReference>
<accession>A0A2T4ANM1</accession>
<feature type="compositionally biased region" description="Low complexity" evidence="1">
    <location>
        <begin position="99"/>
        <end position="109"/>
    </location>
</feature>
<dbReference type="AlphaFoldDB" id="A0A2T4ANM1"/>
<evidence type="ECO:0000313" key="3">
    <source>
        <dbReference type="Proteomes" id="UP000241690"/>
    </source>
</evidence>
<reference evidence="2 3" key="1">
    <citation type="submission" date="2016-07" db="EMBL/GenBank/DDBJ databases">
        <title>Multiple horizontal gene transfer events from other fungi enriched the ability of initially mycotrophic Trichoderma (Ascomycota) to feed on dead plant biomass.</title>
        <authorList>
            <consortium name="DOE Joint Genome Institute"/>
            <person name="Aerts A."/>
            <person name="Atanasova L."/>
            <person name="Chenthamara K."/>
            <person name="Zhang J."/>
            <person name="Grujic M."/>
            <person name="Henrissat B."/>
            <person name="Kuo A."/>
            <person name="Salamov A."/>
            <person name="Lipzen A."/>
            <person name="Labutti K."/>
            <person name="Barry K."/>
            <person name="Miao Y."/>
            <person name="Rahimi M.J."/>
            <person name="Shen Q."/>
            <person name="Grigoriev I.V."/>
            <person name="Kubicek C.P."/>
            <person name="Druzhinina I.S."/>
        </authorList>
    </citation>
    <scope>NUCLEOTIDE SEQUENCE [LARGE SCALE GENOMIC DNA]</scope>
    <source>
        <strain evidence="2 3">CBS 226.95</strain>
    </source>
</reference>
<feature type="compositionally biased region" description="Polar residues" evidence="1">
    <location>
        <begin position="84"/>
        <end position="98"/>
    </location>
</feature>
<sequence length="206" mass="23220">MPTHPVIVPNISQPRHHHRQIPNNVPNPPHQQTPPTPLSKLNSLSSQILQRTSRAWKSFQERSLANDQHYHLDTLLPTKKKRNSISSSPVPQHPTSRQSTPYPETPYSSPTIRQAFAHERPFPFPSTTSTLSYAAHVMPYQPGHRPAIQSPYYLLVCLPIANIAQDSTHRRPSPSSHRVILCCPYRPYRRTIPNSSSSRGAASGEL</sequence>
<evidence type="ECO:0000256" key="1">
    <source>
        <dbReference type="SAM" id="MobiDB-lite"/>
    </source>
</evidence>
<protein>
    <submittedName>
        <fullName evidence="2">Uncharacterized protein</fullName>
    </submittedName>
</protein>
<gene>
    <name evidence="2" type="ORF">M431DRAFT_283392</name>
</gene>
<feature type="compositionally biased region" description="Pro residues" evidence="1">
    <location>
        <begin position="25"/>
        <end position="37"/>
    </location>
</feature>
<name>A0A2T4ANM1_TRIHA</name>
<dbReference type="Proteomes" id="UP000241690">
    <property type="component" value="Unassembled WGS sequence"/>
</dbReference>
<organism evidence="2 3">
    <name type="scientific">Trichoderma harzianum CBS 226.95</name>
    <dbReference type="NCBI Taxonomy" id="983964"/>
    <lineage>
        <taxon>Eukaryota</taxon>
        <taxon>Fungi</taxon>
        <taxon>Dikarya</taxon>
        <taxon>Ascomycota</taxon>
        <taxon>Pezizomycotina</taxon>
        <taxon>Sordariomycetes</taxon>
        <taxon>Hypocreomycetidae</taxon>
        <taxon>Hypocreales</taxon>
        <taxon>Hypocreaceae</taxon>
        <taxon>Trichoderma</taxon>
    </lineage>
</organism>
<dbReference type="EMBL" id="KZ679676">
    <property type="protein sequence ID" value="PTB58674.1"/>
    <property type="molecule type" value="Genomic_DNA"/>
</dbReference>
<dbReference type="GeneID" id="36622597"/>
<feature type="region of interest" description="Disordered" evidence="1">
    <location>
        <begin position="76"/>
        <end position="109"/>
    </location>
</feature>